<sequence>MAPLAAEQVQQDTRHVSYIRVVVHTAGGAKDGYDNHWSIYLLLQWGESVRANIATDYGETAGRLEWSNLGYLLTTSAIKHWDFPVAMAIEVQHVARTIYLYNRHQYQFSGGGSGCRFWVRTIMSDFENLKWITAGTTNNLWEPLQYLYRRQKDPLPIDWVEGTFSLSYGN</sequence>
<proteinExistence type="predicted"/>
<organism evidence="2 3">
    <name type="scientific">[Emmonsia] crescens</name>
    <dbReference type="NCBI Taxonomy" id="73230"/>
    <lineage>
        <taxon>Eukaryota</taxon>
        <taxon>Fungi</taxon>
        <taxon>Dikarya</taxon>
        <taxon>Ascomycota</taxon>
        <taxon>Pezizomycotina</taxon>
        <taxon>Eurotiomycetes</taxon>
        <taxon>Eurotiomycetidae</taxon>
        <taxon>Onygenales</taxon>
        <taxon>Ajellomycetaceae</taxon>
        <taxon>Emergomyces</taxon>
    </lineage>
</organism>
<comment type="caution">
    <text evidence="2">The sequence shown here is derived from an EMBL/GenBank/DDBJ whole genome shotgun (WGS) entry which is preliminary data.</text>
</comment>
<accession>A0A0G2I5H4</accession>
<dbReference type="OrthoDB" id="4184162at2759"/>
<feature type="domain" description="DUF7770" evidence="1">
    <location>
        <begin position="19"/>
        <end position="164"/>
    </location>
</feature>
<dbReference type="AlphaFoldDB" id="A0A0G2I5H4"/>
<evidence type="ECO:0000259" key="1">
    <source>
        <dbReference type="Pfam" id="PF24968"/>
    </source>
</evidence>
<dbReference type="InterPro" id="IPR056672">
    <property type="entry name" value="DUF7770"/>
</dbReference>
<dbReference type="Proteomes" id="UP000034164">
    <property type="component" value="Unassembled WGS sequence"/>
</dbReference>
<reference evidence="3" key="1">
    <citation type="journal article" date="2015" name="PLoS Genet.">
        <title>The dynamic genome and transcriptome of the human fungal pathogen Blastomyces and close relative Emmonsia.</title>
        <authorList>
            <person name="Munoz J.F."/>
            <person name="Gauthier G.M."/>
            <person name="Desjardins C.A."/>
            <person name="Gallo J.E."/>
            <person name="Holder J."/>
            <person name="Sullivan T.D."/>
            <person name="Marty A.J."/>
            <person name="Carmen J.C."/>
            <person name="Chen Z."/>
            <person name="Ding L."/>
            <person name="Gujja S."/>
            <person name="Magrini V."/>
            <person name="Misas E."/>
            <person name="Mitreva M."/>
            <person name="Priest M."/>
            <person name="Saif S."/>
            <person name="Whiston E.A."/>
            <person name="Young S."/>
            <person name="Zeng Q."/>
            <person name="Goldman W.E."/>
            <person name="Mardis E.R."/>
            <person name="Taylor J.W."/>
            <person name="McEwen J.G."/>
            <person name="Clay O.K."/>
            <person name="Klein B.S."/>
            <person name="Cuomo C.A."/>
        </authorList>
    </citation>
    <scope>NUCLEOTIDE SEQUENCE [LARGE SCALE GENOMIC DNA]</scope>
    <source>
        <strain evidence="3">UAMH 3008</strain>
    </source>
</reference>
<protein>
    <recommendedName>
        <fullName evidence="1">DUF7770 domain-containing protein</fullName>
    </recommendedName>
</protein>
<dbReference type="Pfam" id="PF24968">
    <property type="entry name" value="DUF7770"/>
    <property type="match status" value="1"/>
</dbReference>
<name>A0A0G2I5H4_9EURO</name>
<evidence type="ECO:0000313" key="3">
    <source>
        <dbReference type="Proteomes" id="UP000034164"/>
    </source>
</evidence>
<dbReference type="EMBL" id="LCZI01000632">
    <property type="protein sequence ID" value="KKZ65485.1"/>
    <property type="molecule type" value="Genomic_DNA"/>
</dbReference>
<gene>
    <name evidence="2" type="ORF">EMCG_08675</name>
</gene>
<dbReference type="VEuPathDB" id="FungiDB:EMCG_08675"/>
<evidence type="ECO:0000313" key="2">
    <source>
        <dbReference type="EMBL" id="KKZ65485.1"/>
    </source>
</evidence>